<dbReference type="InterPro" id="IPR046646">
    <property type="entry name" value="DUF6758"/>
</dbReference>
<dbReference type="Proteomes" id="UP000572635">
    <property type="component" value="Unassembled WGS sequence"/>
</dbReference>
<reference evidence="1 2" key="1">
    <citation type="submission" date="2020-08" db="EMBL/GenBank/DDBJ databases">
        <title>Sequencing the genomes of 1000 actinobacteria strains.</title>
        <authorList>
            <person name="Klenk H.-P."/>
        </authorList>
    </citation>
    <scope>NUCLEOTIDE SEQUENCE [LARGE SCALE GENOMIC DNA]</scope>
    <source>
        <strain evidence="1 2">DSM 44551</strain>
    </source>
</reference>
<dbReference type="Pfam" id="PF20544">
    <property type="entry name" value="DUF6758"/>
    <property type="match status" value="1"/>
</dbReference>
<sequence>MKHEPSCPRCGRAVRAPNLWSSAWQCAVHGPVAPLQPVRTPGETSLNLLVDSAQVPVWLPWPLPAGWVVTGFADAGDERSGALGIAVALSGPAPLGGVGEMAIVAEDPGIGLGARLAGMDGPDPGAGFDSGPPALRLRHEGHDIPLWSVPGCKKRSVYAGEAYASWLWLLLAPADTDVLTCELTALRDVRDRTDGASLPPPFGALSPFLAEELKPLEEPEA</sequence>
<dbReference type="AlphaFoldDB" id="A0A7W8QRX9"/>
<protein>
    <recommendedName>
        <fullName evidence="3">Phosphotransacetylase</fullName>
    </recommendedName>
</protein>
<evidence type="ECO:0008006" key="3">
    <source>
        <dbReference type="Google" id="ProtNLM"/>
    </source>
</evidence>
<accession>A0A7W8QRX9</accession>
<evidence type="ECO:0000313" key="2">
    <source>
        <dbReference type="Proteomes" id="UP000572635"/>
    </source>
</evidence>
<keyword evidence="2" id="KW-1185">Reference proteome</keyword>
<evidence type="ECO:0000313" key="1">
    <source>
        <dbReference type="EMBL" id="MBB5434790.1"/>
    </source>
</evidence>
<dbReference type="EMBL" id="JACHDB010000001">
    <property type="protein sequence ID" value="MBB5434790.1"/>
    <property type="molecule type" value="Genomic_DNA"/>
</dbReference>
<dbReference type="RefSeq" id="WP_184395759.1">
    <property type="nucleotide sequence ID" value="NZ_BAAAJD010000036.1"/>
</dbReference>
<proteinExistence type="predicted"/>
<name>A0A7W8QRX9_9ACTN</name>
<gene>
    <name evidence="1" type="ORF">HDA36_004874</name>
</gene>
<organism evidence="1 2">
    <name type="scientific">Nocardiopsis composta</name>
    <dbReference type="NCBI Taxonomy" id="157465"/>
    <lineage>
        <taxon>Bacteria</taxon>
        <taxon>Bacillati</taxon>
        <taxon>Actinomycetota</taxon>
        <taxon>Actinomycetes</taxon>
        <taxon>Streptosporangiales</taxon>
        <taxon>Nocardiopsidaceae</taxon>
        <taxon>Nocardiopsis</taxon>
    </lineage>
</organism>
<comment type="caution">
    <text evidence="1">The sequence shown here is derived from an EMBL/GenBank/DDBJ whole genome shotgun (WGS) entry which is preliminary data.</text>
</comment>